<keyword evidence="6 10" id="KW-0547">Nucleotide-binding</keyword>
<dbReference type="OrthoDB" id="6111975at2"/>
<keyword evidence="9" id="KW-0963">Cytoplasm</keyword>
<evidence type="ECO:0000256" key="9">
    <source>
        <dbReference type="ARBA" id="ARBA00023212"/>
    </source>
</evidence>
<dbReference type="Gene3D" id="3.30.200.20">
    <property type="entry name" value="Phosphorylase Kinase, domain 1"/>
    <property type="match status" value="1"/>
</dbReference>
<dbReference type="SMART" id="SM00028">
    <property type="entry name" value="TPR"/>
    <property type="match status" value="3"/>
</dbReference>
<dbReference type="EMBL" id="CP042912">
    <property type="protein sequence ID" value="QEG24432.1"/>
    <property type="molecule type" value="Genomic_DNA"/>
</dbReference>
<comment type="subcellular location">
    <subcellularLocation>
        <location evidence="1">Cytoplasm</location>
        <location evidence="1">Cytoskeleton</location>
        <location evidence="1">Microtubule organizing center</location>
        <location evidence="1">Centrosome</location>
    </subcellularLocation>
    <subcellularLocation>
        <location evidence="2">Cytoplasm</location>
        <location evidence="2">Cytoskeleton</location>
        <location evidence="2">Spindle pole</location>
    </subcellularLocation>
</comment>
<organism evidence="12 13">
    <name type="scientific">Mariniblastus fucicola</name>
    <dbReference type="NCBI Taxonomy" id="980251"/>
    <lineage>
        <taxon>Bacteria</taxon>
        <taxon>Pseudomonadati</taxon>
        <taxon>Planctomycetota</taxon>
        <taxon>Planctomycetia</taxon>
        <taxon>Pirellulales</taxon>
        <taxon>Pirellulaceae</taxon>
        <taxon>Mariniblastus</taxon>
    </lineage>
</organism>
<dbReference type="KEGG" id="mff:MFFC18_43510"/>
<evidence type="ECO:0000256" key="8">
    <source>
        <dbReference type="ARBA" id="ARBA00022840"/>
    </source>
</evidence>
<dbReference type="RefSeq" id="WP_075083989.1">
    <property type="nucleotide sequence ID" value="NZ_CP042912.1"/>
</dbReference>
<dbReference type="Gene3D" id="1.10.510.10">
    <property type="entry name" value="Transferase(Phosphotransferase) domain 1"/>
    <property type="match status" value="1"/>
</dbReference>
<dbReference type="STRING" id="980251.GCA_001642875_01220"/>
<feature type="domain" description="Protein kinase" evidence="11">
    <location>
        <begin position="85"/>
        <end position="405"/>
    </location>
</feature>
<evidence type="ECO:0000313" key="13">
    <source>
        <dbReference type="Proteomes" id="UP000322214"/>
    </source>
</evidence>
<feature type="binding site" evidence="10">
    <location>
        <position position="114"/>
    </location>
    <ligand>
        <name>ATP</name>
        <dbReference type="ChEBI" id="CHEBI:30616"/>
    </ligand>
</feature>
<dbReference type="Proteomes" id="UP000322214">
    <property type="component" value="Chromosome"/>
</dbReference>
<gene>
    <name evidence="12" type="primary">pkn5</name>
    <name evidence="12" type="ORF">MFFC18_43510</name>
</gene>
<keyword evidence="9" id="KW-0206">Cytoskeleton</keyword>
<dbReference type="InterPro" id="IPR011990">
    <property type="entry name" value="TPR-like_helical_dom_sf"/>
</dbReference>
<keyword evidence="13" id="KW-1185">Reference proteome</keyword>
<dbReference type="InterPro" id="IPR017441">
    <property type="entry name" value="Protein_kinase_ATP_BS"/>
</dbReference>
<dbReference type="InterPro" id="IPR008271">
    <property type="entry name" value="Ser/Thr_kinase_AS"/>
</dbReference>
<reference evidence="12 13" key="1">
    <citation type="submission" date="2019-08" db="EMBL/GenBank/DDBJ databases">
        <title>Deep-cultivation of Planctomycetes and their phenomic and genomic characterization uncovers novel biology.</title>
        <authorList>
            <person name="Wiegand S."/>
            <person name="Jogler M."/>
            <person name="Boedeker C."/>
            <person name="Pinto D."/>
            <person name="Vollmers J."/>
            <person name="Rivas-Marin E."/>
            <person name="Kohn T."/>
            <person name="Peeters S.H."/>
            <person name="Heuer A."/>
            <person name="Rast P."/>
            <person name="Oberbeckmann S."/>
            <person name="Bunk B."/>
            <person name="Jeske O."/>
            <person name="Meyerdierks A."/>
            <person name="Storesund J.E."/>
            <person name="Kallscheuer N."/>
            <person name="Luecker S."/>
            <person name="Lage O.M."/>
            <person name="Pohl T."/>
            <person name="Merkel B.J."/>
            <person name="Hornburger P."/>
            <person name="Mueller R.-W."/>
            <person name="Bruemmer F."/>
            <person name="Labrenz M."/>
            <person name="Spormann A.M."/>
            <person name="Op den Camp H."/>
            <person name="Overmann J."/>
            <person name="Amann R."/>
            <person name="Jetten M.S.M."/>
            <person name="Mascher T."/>
            <person name="Medema M.H."/>
            <person name="Devos D.P."/>
            <person name="Kaster A.-K."/>
            <person name="Ovreas L."/>
            <person name="Rohde M."/>
            <person name="Galperin M.Y."/>
            <person name="Jogler C."/>
        </authorList>
    </citation>
    <scope>NUCLEOTIDE SEQUENCE [LARGE SCALE GENOMIC DNA]</scope>
    <source>
        <strain evidence="12 13">FC18</strain>
    </source>
</reference>
<dbReference type="InterPro" id="IPR019734">
    <property type="entry name" value="TPR_rpt"/>
</dbReference>
<dbReference type="GO" id="GO:0004674">
    <property type="term" value="F:protein serine/threonine kinase activity"/>
    <property type="evidence" value="ECO:0007669"/>
    <property type="project" value="UniProtKB-KW"/>
</dbReference>
<evidence type="ECO:0000256" key="3">
    <source>
        <dbReference type="ARBA" id="ARBA00010886"/>
    </source>
</evidence>
<proteinExistence type="inferred from homology"/>
<dbReference type="PROSITE" id="PS50011">
    <property type="entry name" value="PROTEIN_KINASE_DOM"/>
    <property type="match status" value="1"/>
</dbReference>
<evidence type="ECO:0000256" key="6">
    <source>
        <dbReference type="ARBA" id="ARBA00022741"/>
    </source>
</evidence>
<evidence type="ECO:0000256" key="1">
    <source>
        <dbReference type="ARBA" id="ARBA00004300"/>
    </source>
</evidence>
<comment type="similarity">
    <text evidence="3">Belongs to the protein kinase superfamily. NEK Ser/Thr protein kinase family. NIMA subfamily.</text>
</comment>
<dbReference type="SUPFAM" id="SSF48452">
    <property type="entry name" value="TPR-like"/>
    <property type="match status" value="1"/>
</dbReference>
<dbReference type="GO" id="GO:0005524">
    <property type="term" value="F:ATP binding"/>
    <property type="evidence" value="ECO:0007669"/>
    <property type="project" value="UniProtKB-UniRule"/>
</dbReference>
<dbReference type="GO" id="GO:0005813">
    <property type="term" value="C:centrosome"/>
    <property type="evidence" value="ECO:0007669"/>
    <property type="project" value="UniProtKB-SubCell"/>
</dbReference>
<evidence type="ECO:0000256" key="2">
    <source>
        <dbReference type="ARBA" id="ARBA00004647"/>
    </source>
</evidence>
<dbReference type="InterPro" id="IPR000719">
    <property type="entry name" value="Prot_kinase_dom"/>
</dbReference>
<sequence>MGKNISKDELLDKIVEDYTRRTRAGKTPEIAVYKRKYPDLADEIDDLLSSVAMIEGLKAETKSRSDDGNSKRNADLSGLKQLGDYVLIREVGRGGMGVVFEAVHQSLGRRVAIKVMLEQELESEKQIARFRREAQAAAKLHHTNIVSVFGVGETRGYHYYVMEYIDGISLKSAVHSLTRVRHPKVDSQSQATFDSELATGDNSELFEVDELETVSGAGTQNTQEILFPQTASPAAGQGDRNRYQWVGRIGAQVADALGYSHQMGILHRDIKPANLMLDDKGQVWITDFGLVKLSDDKQITKTGAILGTPQYLAPESLKGHYDQQSETYCLGLSLYELATLKPAFAPGSHAEVFHRVIHDSPVPPRKLDPAIPRDLATIIEKAISKDPKDRYKSAFALRDDLRAFLDDRPISARRPSVVEQAMRWARKNPVVASLAALSALLVCATAVVASSAWAMTNQAYSDLKIESRKTETARELAVENERQASANEKRAVANERLAIANFNRAEANVKLMVETFDELFVEFLHKDSKDVSERFDFDGFNELAGIEISIDEGDAVYLKKMADFYERFARQNADNKDLLSNAAKGWRRVANINFLIGDDEAAITSYEKAVSCCLEILEQNPDSTEALLSLVSTRSEMSNAVRRSRQYVKRYSQPLSLIKENLKVIEQHADRDQPQVRFALAETLTALASAEVTRLAAENVVDLDRLDDDRRPQSKKPPKLYDEQAKRYVERAVKIADELIQSDSDNIEYRLLLGKSHCSLGALEGNFGEVDAAAESLNKAASLFRSLAEQHPESPDYQYQLAVTLILMPTENANAISRSQILEVQKIANSLVQRVPNPEYIQLKIVSRLKMADFHLASNKPRAAIVDLQEAADLLNSSDLKGPAMSSMIRAIFQTVHGIGRSLPPNQRREFYNGIRAKLKQQIDRDFRWGRRRGQGRK</sequence>
<dbReference type="InterPro" id="IPR011009">
    <property type="entry name" value="Kinase-like_dom_sf"/>
</dbReference>
<dbReference type="InterPro" id="IPR001245">
    <property type="entry name" value="Ser-Thr/Tyr_kinase_cat_dom"/>
</dbReference>
<keyword evidence="7 12" id="KW-0418">Kinase</keyword>
<evidence type="ECO:0000259" key="11">
    <source>
        <dbReference type="PROSITE" id="PS50011"/>
    </source>
</evidence>
<evidence type="ECO:0000313" key="12">
    <source>
        <dbReference type="EMBL" id="QEG24432.1"/>
    </source>
</evidence>
<keyword evidence="8 10" id="KW-0067">ATP-binding</keyword>
<dbReference type="Gene3D" id="1.25.40.10">
    <property type="entry name" value="Tetratricopeptide repeat domain"/>
    <property type="match status" value="1"/>
</dbReference>
<evidence type="ECO:0000256" key="7">
    <source>
        <dbReference type="ARBA" id="ARBA00022777"/>
    </source>
</evidence>
<dbReference type="EC" id="2.7.11.1" evidence="12"/>
<evidence type="ECO:0000256" key="5">
    <source>
        <dbReference type="ARBA" id="ARBA00022679"/>
    </source>
</evidence>
<dbReference type="SMART" id="SM00220">
    <property type="entry name" value="S_TKc"/>
    <property type="match status" value="1"/>
</dbReference>
<accession>A0A5B9PID1</accession>
<dbReference type="Pfam" id="PF07714">
    <property type="entry name" value="PK_Tyr_Ser-Thr"/>
    <property type="match status" value="1"/>
</dbReference>
<dbReference type="PANTHER" id="PTHR43289:SF34">
    <property type="entry name" value="SERINE_THREONINE-PROTEIN KINASE YBDM-RELATED"/>
    <property type="match status" value="1"/>
</dbReference>
<dbReference type="PROSITE" id="PS00107">
    <property type="entry name" value="PROTEIN_KINASE_ATP"/>
    <property type="match status" value="1"/>
</dbReference>
<keyword evidence="4" id="KW-0723">Serine/threonine-protein kinase</keyword>
<dbReference type="AlphaFoldDB" id="A0A5B9PID1"/>
<dbReference type="PANTHER" id="PTHR43289">
    <property type="entry name" value="MITOGEN-ACTIVATED PROTEIN KINASE KINASE KINASE 20-RELATED"/>
    <property type="match status" value="1"/>
</dbReference>
<evidence type="ECO:0000256" key="4">
    <source>
        <dbReference type="ARBA" id="ARBA00022527"/>
    </source>
</evidence>
<dbReference type="PROSITE" id="PS00108">
    <property type="entry name" value="PROTEIN_KINASE_ST"/>
    <property type="match status" value="1"/>
</dbReference>
<name>A0A5B9PID1_9BACT</name>
<keyword evidence="5 12" id="KW-0808">Transferase</keyword>
<evidence type="ECO:0000256" key="10">
    <source>
        <dbReference type="PROSITE-ProRule" id="PRU10141"/>
    </source>
</evidence>
<dbReference type="SUPFAM" id="SSF56112">
    <property type="entry name" value="Protein kinase-like (PK-like)"/>
    <property type="match status" value="1"/>
</dbReference>
<dbReference type="GO" id="GO:0000922">
    <property type="term" value="C:spindle pole"/>
    <property type="evidence" value="ECO:0007669"/>
    <property type="project" value="UniProtKB-SubCell"/>
</dbReference>
<dbReference type="CDD" id="cd14014">
    <property type="entry name" value="STKc_PknB_like"/>
    <property type="match status" value="1"/>
</dbReference>
<protein>
    <submittedName>
        <fullName evidence="12">Serine/threonine-protein kinase pkn5</fullName>
        <ecNumber evidence="12">2.7.11.1</ecNumber>
    </submittedName>
</protein>